<dbReference type="EMBL" id="NMUH01002144">
    <property type="protein sequence ID" value="MQL98114.1"/>
    <property type="molecule type" value="Genomic_DNA"/>
</dbReference>
<dbReference type="Proteomes" id="UP000652761">
    <property type="component" value="Unassembled WGS sequence"/>
</dbReference>
<evidence type="ECO:0000313" key="2">
    <source>
        <dbReference type="EMBL" id="MQL98114.1"/>
    </source>
</evidence>
<feature type="region of interest" description="Disordered" evidence="1">
    <location>
        <begin position="87"/>
        <end position="111"/>
    </location>
</feature>
<evidence type="ECO:0000256" key="1">
    <source>
        <dbReference type="SAM" id="MobiDB-lite"/>
    </source>
</evidence>
<reference evidence="2" key="1">
    <citation type="submission" date="2017-07" db="EMBL/GenBank/DDBJ databases">
        <title>Taro Niue Genome Assembly and Annotation.</title>
        <authorList>
            <person name="Atibalentja N."/>
            <person name="Keating K."/>
            <person name="Fields C.J."/>
        </authorList>
    </citation>
    <scope>NUCLEOTIDE SEQUENCE</scope>
    <source>
        <strain evidence="2">Niue_2</strain>
        <tissue evidence="2">Leaf</tissue>
    </source>
</reference>
<dbReference type="AlphaFoldDB" id="A0A843VZ07"/>
<protein>
    <submittedName>
        <fullName evidence="2">Uncharacterized protein</fullName>
    </submittedName>
</protein>
<name>A0A843VZ07_COLES</name>
<sequence>MEELQPWREAPAGKYCSPWMARWLLAADWGVGGCRDDCASRRSTSAGSGGGQWRRRSRRHWWSMQVEETESAALVVDAGRGDCSLPTEEWGDAGMAVRASPTKPRAKKGKR</sequence>
<proteinExistence type="predicted"/>
<comment type="caution">
    <text evidence="2">The sequence shown here is derived from an EMBL/GenBank/DDBJ whole genome shotgun (WGS) entry which is preliminary data.</text>
</comment>
<gene>
    <name evidence="2" type="ORF">Taro_030816</name>
</gene>
<accession>A0A843VZ07</accession>
<evidence type="ECO:0000313" key="3">
    <source>
        <dbReference type="Proteomes" id="UP000652761"/>
    </source>
</evidence>
<keyword evidence="3" id="KW-1185">Reference proteome</keyword>
<organism evidence="2 3">
    <name type="scientific">Colocasia esculenta</name>
    <name type="common">Wild taro</name>
    <name type="synonym">Arum esculentum</name>
    <dbReference type="NCBI Taxonomy" id="4460"/>
    <lineage>
        <taxon>Eukaryota</taxon>
        <taxon>Viridiplantae</taxon>
        <taxon>Streptophyta</taxon>
        <taxon>Embryophyta</taxon>
        <taxon>Tracheophyta</taxon>
        <taxon>Spermatophyta</taxon>
        <taxon>Magnoliopsida</taxon>
        <taxon>Liliopsida</taxon>
        <taxon>Araceae</taxon>
        <taxon>Aroideae</taxon>
        <taxon>Colocasieae</taxon>
        <taxon>Colocasia</taxon>
    </lineage>
</organism>